<reference evidence="5" key="1">
    <citation type="submission" date="2022-01" db="EMBL/GenBank/DDBJ databases">
        <authorList>
            <person name="Braso-Vives M."/>
        </authorList>
    </citation>
    <scope>NUCLEOTIDE SEQUENCE</scope>
</reference>
<dbReference type="PANTHER" id="PTHR10867:SF17">
    <property type="entry name" value="NICOTINAMIDE N-METHYLTRANSFERASE"/>
    <property type="match status" value="1"/>
</dbReference>
<dbReference type="InterPro" id="IPR029063">
    <property type="entry name" value="SAM-dependent_MTases_sf"/>
</dbReference>
<evidence type="ECO:0000256" key="1">
    <source>
        <dbReference type="ARBA" id="ARBA00007996"/>
    </source>
</evidence>
<name>A0A8K0EKA2_BRALA</name>
<dbReference type="Gene3D" id="3.40.50.150">
    <property type="entry name" value="Vaccinia Virus protein VP39"/>
    <property type="match status" value="1"/>
</dbReference>
<evidence type="ECO:0000313" key="5">
    <source>
        <dbReference type="EMBL" id="CAH1251865.1"/>
    </source>
</evidence>
<dbReference type="OrthoDB" id="10050085at2759"/>
<evidence type="ECO:0000256" key="2">
    <source>
        <dbReference type="ARBA" id="ARBA00022603"/>
    </source>
</evidence>
<accession>A0A8K0EKA2</accession>
<dbReference type="PANTHER" id="PTHR10867">
    <property type="entry name" value="NNMT/PNMT/TEMT FAMILY MEMBER"/>
    <property type="match status" value="1"/>
</dbReference>
<dbReference type="GO" id="GO:0005829">
    <property type="term" value="C:cytosol"/>
    <property type="evidence" value="ECO:0007669"/>
    <property type="project" value="TreeGrafter"/>
</dbReference>
<dbReference type="Proteomes" id="UP000838412">
    <property type="component" value="Chromosome 19"/>
</dbReference>
<keyword evidence="6" id="KW-1185">Reference proteome</keyword>
<dbReference type="GO" id="GO:0008170">
    <property type="term" value="F:N-methyltransferase activity"/>
    <property type="evidence" value="ECO:0007669"/>
    <property type="project" value="TreeGrafter"/>
</dbReference>
<keyword evidence="4" id="KW-0949">S-adenosyl-L-methionine</keyword>
<evidence type="ECO:0000256" key="4">
    <source>
        <dbReference type="ARBA" id="ARBA00022691"/>
    </source>
</evidence>
<dbReference type="GO" id="GO:0032259">
    <property type="term" value="P:methylation"/>
    <property type="evidence" value="ECO:0007669"/>
    <property type="project" value="UniProtKB-KW"/>
</dbReference>
<gene>
    <name evidence="5" type="primary">INMT</name>
    <name evidence="5" type="ORF">BLAG_LOCUS12108</name>
</gene>
<evidence type="ECO:0000256" key="3">
    <source>
        <dbReference type="ARBA" id="ARBA00022679"/>
    </source>
</evidence>
<dbReference type="EMBL" id="OV696704">
    <property type="protein sequence ID" value="CAH1251865.1"/>
    <property type="molecule type" value="Genomic_DNA"/>
</dbReference>
<organism evidence="5 6">
    <name type="scientific">Branchiostoma lanceolatum</name>
    <name type="common">Common lancelet</name>
    <name type="synonym">Amphioxus lanceolatum</name>
    <dbReference type="NCBI Taxonomy" id="7740"/>
    <lineage>
        <taxon>Eukaryota</taxon>
        <taxon>Metazoa</taxon>
        <taxon>Chordata</taxon>
        <taxon>Cephalochordata</taxon>
        <taxon>Leptocardii</taxon>
        <taxon>Amphioxiformes</taxon>
        <taxon>Branchiostomatidae</taxon>
        <taxon>Branchiostoma</taxon>
    </lineage>
</organism>
<keyword evidence="2" id="KW-0489">Methyltransferase</keyword>
<sequence>MSSEEEEYEYFKSAREYLDYFFSDLTGAKCPDEGEWMPWSMAQFHRTFSQLEGTGFGRRLLDIGSGPTVYQLVSASRVFPEIICSDFHKGALAEIKKWMDGNTHAFDWSPFVKHVTGLEATSTSWECRQDQLRSAIKDTVLCDVFKPNPLHPAVFEPFNAIMTAYCLESACYDKGRHAYAQAIRNISSLLKPGGHLILQTYIGVTYWVDKEGIKTQDSLCLDTDFVLTSLSEAGFTDLETSEYKTPQREKCHYSDIKGMLHVTGRKI</sequence>
<evidence type="ECO:0000313" key="6">
    <source>
        <dbReference type="Proteomes" id="UP000838412"/>
    </source>
</evidence>
<comment type="similarity">
    <text evidence="1">Belongs to the class I-like SAM-binding methyltransferase superfamily. NNMT/PNMT/TEMT family.</text>
</comment>
<protein>
    <submittedName>
        <fullName evidence="5">INMT protein</fullName>
    </submittedName>
</protein>
<dbReference type="PROSITE" id="PS51681">
    <property type="entry name" value="SAM_MT_NNMT_PNMT_TEMT"/>
    <property type="match status" value="1"/>
</dbReference>
<dbReference type="InterPro" id="IPR000940">
    <property type="entry name" value="NNMT_TEMT_trans"/>
</dbReference>
<dbReference type="SUPFAM" id="SSF53335">
    <property type="entry name" value="S-adenosyl-L-methionine-dependent methyltransferases"/>
    <property type="match status" value="1"/>
</dbReference>
<proteinExistence type="inferred from homology"/>
<dbReference type="Pfam" id="PF01234">
    <property type="entry name" value="NNMT_PNMT_TEMT"/>
    <property type="match status" value="1"/>
</dbReference>
<dbReference type="FunFam" id="3.40.50.150:FF:000620">
    <property type="entry name" value="Uncharacterized protein"/>
    <property type="match status" value="1"/>
</dbReference>
<keyword evidence="3" id="KW-0808">Transferase</keyword>
<dbReference type="CDD" id="cd02440">
    <property type="entry name" value="AdoMet_MTases"/>
    <property type="match status" value="1"/>
</dbReference>
<dbReference type="AlphaFoldDB" id="A0A8K0EKA2"/>